<organism evidence="1 2">
    <name type="scientific">Panagrolaimus sp. JU765</name>
    <dbReference type="NCBI Taxonomy" id="591449"/>
    <lineage>
        <taxon>Eukaryota</taxon>
        <taxon>Metazoa</taxon>
        <taxon>Ecdysozoa</taxon>
        <taxon>Nematoda</taxon>
        <taxon>Chromadorea</taxon>
        <taxon>Rhabditida</taxon>
        <taxon>Tylenchina</taxon>
        <taxon>Panagrolaimomorpha</taxon>
        <taxon>Panagrolaimoidea</taxon>
        <taxon>Panagrolaimidae</taxon>
        <taxon>Panagrolaimus</taxon>
    </lineage>
</organism>
<name>A0AC34RC22_9BILA</name>
<accession>A0AC34RC22</accession>
<sequence length="579" mass="65837">MWRLLNRVTLGAGNQENNVSAENLSAEVNQGLPVEQEESFALNQFDNNLNQQVNVNNFELNNIKTNNCDSDFESESDIEEVDSDLRDNLLITRKYRKNGYTNRVITTRGTRNKKKNMRLTSRKRHVVASSNGSQLSYHHPTIQAKQNQMYLITSLGPNQMDQESQDLINQLLPKELLLRVFSYLDIVSLCRAAQVCRYWNNLAMDGSNWQQVDLFYFQKDIRPAVVENLAKRCGGFLKILNLHGCENVQDSALRSFAMKCPNIERLWLKKCKRVTDDTSEFLGKFCHRLVTLDLENCVQITDKSLRYIGSGCKYLEELNISWCQNVTDKGISMIADGCPYLKVLLLKGCEGISTGIFSNLKPDSFKELKILNLLSCVNITDETVEDISKHCHELEYLCLSNCREITDRSLVALSQGCQHLNDLELALCNNLTDAGFIQLSKNCHELERMDLEDCNLITDVTLHNLNIGCPNLHSLSLSHCELLTDNGLSEFCGSHKDKIKVLELDNCPQITDAAFEFLKPLKVLEKVDVYDCQNITKEAIKRFTDSRPEVKIQAYFAPQTPPPPSQPSRQGICRCCNIL</sequence>
<evidence type="ECO:0000313" key="2">
    <source>
        <dbReference type="WBParaSite" id="JU765_v2.g546.t1"/>
    </source>
</evidence>
<dbReference type="Proteomes" id="UP000887576">
    <property type="component" value="Unplaced"/>
</dbReference>
<dbReference type="WBParaSite" id="JU765_v2.g546.t1">
    <property type="protein sequence ID" value="JU765_v2.g546.t1"/>
    <property type="gene ID" value="JU765_v2.g546"/>
</dbReference>
<proteinExistence type="predicted"/>
<evidence type="ECO:0000313" key="1">
    <source>
        <dbReference type="Proteomes" id="UP000887576"/>
    </source>
</evidence>
<protein>
    <submittedName>
        <fullName evidence="2">F-box domain-containing protein</fullName>
    </submittedName>
</protein>
<reference evidence="2" key="1">
    <citation type="submission" date="2022-11" db="UniProtKB">
        <authorList>
            <consortium name="WormBaseParasite"/>
        </authorList>
    </citation>
    <scope>IDENTIFICATION</scope>
</reference>